<evidence type="ECO:0000256" key="3">
    <source>
        <dbReference type="ARBA" id="ARBA00022490"/>
    </source>
</evidence>
<dbReference type="Proteomes" id="UP000269396">
    <property type="component" value="Unassembled WGS sequence"/>
</dbReference>
<dbReference type="EMBL" id="UZAL01031024">
    <property type="protein sequence ID" value="VDP56569.1"/>
    <property type="molecule type" value="Genomic_DNA"/>
</dbReference>
<reference evidence="6 7" key="1">
    <citation type="submission" date="2018-11" db="EMBL/GenBank/DDBJ databases">
        <authorList>
            <consortium name="Pathogen Informatics"/>
        </authorList>
    </citation>
    <scope>NUCLEOTIDE SEQUENCE [LARGE SCALE GENOMIC DNA]</scope>
    <source>
        <strain>Denwood</strain>
        <strain evidence="7">Zambia</strain>
    </source>
</reference>
<evidence type="ECO:0000256" key="4">
    <source>
        <dbReference type="ARBA" id="ARBA00023242"/>
    </source>
</evidence>
<keyword evidence="4" id="KW-0539">Nucleus</keyword>
<comment type="subcellular location">
    <subcellularLocation>
        <location evidence="2">Cytoplasm</location>
    </subcellularLocation>
    <subcellularLocation>
        <location evidence="1">Nucleus</location>
    </subcellularLocation>
</comment>
<dbReference type="PANTHER" id="PTHR17616:SF8">
    <property type="entry name" value="TRANSCRIPTIONAL COACTIVATOR YORKIE"/>
    <property type="match status" value="1"/>
</dbReference>
<sequence>MAKNMQRWIVSSSGIVLFGTRQLDVLASQSLCSLWDSNPVSFATSKTSPSEYKIWFGNLDQLVNSNTDNYSFMYYNSKFILRHIGTFSLYTILSSLLDSNCQLIPPSSSNSDTNTIQLTDPSSSAITITNPTSRIESSPNEQGTDHVDKNRRIGEIVLGLDIAPGEEPLPEGWELARTASGRKFFINHNEHTTTWDDPRVIRPNNQITNGSLLTHEAQRHVMKDLGPLPPGWEERVHSNGRIFYINHMYFSVAVRSVLIYGGETSPLRVEDTRKLLVFDHRCLRNIAG</sequence>
<dbReference type="STRING" id="31246.A0A183P9C2"/>
<evidence type="ECO:0000256" key="2">
    <source>
        <dbReference type="ARBA" id="ARBA00004496"/>
    </source>
</evidence>
<accession>A0A183P9C2</accession>
<evidence type="ECO:0000256" key="5">
    <source>
        <dbReference type="SAM" id="MobiDB-lite"/>
    </source>
</evidence>
<dbReference type="InterPro" id="IPR051583">
    <property type="entry name" value="YAP1"/>
</dbReference>
<dbReference type="GO" id="GO:0003713">
    <property type="term" value="F:transcription coactivator activity"/>
    <property type="evidence" value="ECO:0007669"/>
    <property type="project" value="TreeGrafter"/>
</dbReference>
<organism evidence="6 7">
    <name type="scientific">Schistosoma mattheei</name>
    <dbReference type="NCBI Taxonomy" id="31246"/>
    <lineage>
        <taxon>Eukaryota</taxon>
        <taxon>Metazoa</taxon>
        <taxon>Spiralia</taxon>
        <taxon>Lophotrochozoa</taxon>
        <taxon>Platyhelminthes</taxon>
        <taxon>Trematoda</taxon>
        <taxon>Digenea</taxon>
        <taxon>Strigeidida</taxon>
        <taxon>Schistosomatoidea</taxon>
        <taxon>Schistosomatidae</taxon>
        <taxon>Schistosoma</taxon>
    </lineage>
</organism>
<evidence type="ECO:0000313" key="6">
    <source>
        <dbReference type="EMBL" id="VDP56569.1"/>
    </source>
</evidence>
<dbReference type="PANTHER" id="PTHR17616">
    <property type="entry name" value="YES-ASSOCIATED PROTEIN YAP1 FAMILY MEMBER"/>
    <property type="match status" value="1"/>
</dbReference>
<feature type="non-terminal residue" evidence="6">
    <location>
        <position position="288"/>
    </location>
</feature>
<dbReference type="CDD" id="cd00201">
    <property type="entry name" value="WW"/>
    <property type="match status" value="2"/>
</dbReference>
<keyword evidence="7" id="KW-1185">Reference proteome</keyword>
<protein>
    <submittedName>
        <fullName evidence="6">Uncharacterized protein</fullName>
    </submittedName>
</protein>
<dbReference type="AlphaFoldDB" id="A0A183P9C2"/>
<gene>
    <name evidence="6" type="ORF">SMTD_LOCUS10958</name>
</gene>
<dbReference type="InterPro" id="IPR036020">
    <property type="entry name" value="WW_dom_sf"/>
</dbReference>
<dbReference type="SUPFAM" id="SSF51045">
    <property type="entry name" value="WW domain"/>
    <property type="match status" value="2"/>
</dbReference>
<dbReference type="Pfam" id="PF00397">
    <property type="entry name" value="WW"/>
    <property type="match status" value="2"/>
</dbReference>
<keyword evidence="3" id="KW-0963">Cytoplasm</keyword>
<dbReference type="Gene3D" id="2.20.70.10">
    <property type="match status" value="2"/>
</dbReference>
<evidence type="ECO:0000313" key="7">
    <source>
        <dbReference type="Proteomes" id="UP000269396"/>
    </source>
</evidence>
<dbReference type="InterPro" id="IPR001202">
    <property type="entry name" value="WW_dom"/>
</dbReference>
<dbReference type="GO" id="GO:0005737">
    <property type="term" value="C:cytoplasm"/>
    <property type="evidence" value="ECO:0007669"/>
    <property type="project" value="UniProtKB-SubCell"/>
</dbReference>
<dbReference type="SMART" id="SM00456">
    <property type="entry name" value="WW"/>
    <property type="match status" value="2"/>
</dbReference>
<name>A0A183P9C2_9TREM</name>
<dbReference type="GO" id="GO:0035329">
    <property type="term" value="P:hippo signaling"/>
    <property type="evidence" value="ECO:0007669"/>
    <property type="project" value="TreeGrafter"/>
</dbReference>
<feature type="compositionally biased region" description="Polar residues" evidence="5">
    <location>
        <begin position="123"/>
        <end position="142"/>
    </location>
</feature>
<evidence type="ECO:0000256" key="1">
    <source>
        <dbReference type="ARBA" id="ARBA00004123"/>
    </source>
</evidence>
<dbReference type="GO" id="GO:0045944">
    <property type="term" value="P:positive regulation of transcription by RNA polymerase II"/>
    <property type="evidence" value="ECO:0007669"/>
    <property type="project" value="TreeGrafter"/>
</dbReference>
<dbReference type="PROSITE" id="PS01159">
    <property type="entry name" value="WW_DOMAIN_1"/>
    <property type="match status" value="1"/>
</dbReference>
<proteinExistence type="predicted"/>
<dbReference type="PROSITE" id="PS50020">
    <property type="entry name" value="WW_DOMAIN_2"/>
    <property type="match status" value="2"/>
</dbReference>
<dbReference type="GO" id="GO:0005634">
    <property type="term" value="C:nucleus"/>
    <property type="evidence" value="ECO:0007669"/>
    <property type="project" value="UniProtKB-SubCell"/>
</dbReference>
<feature type="region of interest" description="Disordered" evidence="5">
    <location>
        <begin position="123"/>
        <end position="146"/>
    </location>
</feature>